<feature type="domain" description="XS" evidence="3">
    <location>
        <begin position="772"/>
        <end position="842"/>
    </location>
</feature>
<feature type="compositionally biased region" description="Basic and acidic residues" evidence="1">
    <location>
        <begin position="1"/>
        <end position="10"/>
    </location>
</feature>
<evidence type="ECO:0000313" key="4">
    <source>
        <dbReference type="EMBL" id="KAG8387528.1"/>
    </source>
</evidence>
<proteinExistence type="predicted"/>
<gene>
    <name evidence="4" type="ORF">BUALT_Bualt02G0030400</name>
</gene>
<dbReference type="PANTHER" id="PTHR46619:SF2">
    <property type="entry name" value="XS DOMAIN PROTEIN"/>
    <property type="match status" value="1"/>
</dbReference>
<keyword evidence="2" id="KW-0472">Membrane</keyword>
<evidence type="ECO:0000256" key="1">
    <source>
        <dbReference type="SAM" id="MobiDB-lite"/>
    </source>
</evidence>
<evidence type="ECO:0000259" key="3">
    <source>
        <dbReference type="Pfam" id="PF03468"/>
    </source>
</evidence>
<comment type="caution">
    <text evidence="4">The sequence shown here is derived from an EMBL/GenBank/DDBJ whole genome shotgun (WGS) entry which is preliminary data.</text>
</comment>
<sequence>MKERRNGMDSKRRRPSPGRPPAPPRGPNNIRERLRDRGGLRNGIISIGISICVLQGSLNMIEIEVKIGMRLVLGDPGVHKEFGKKDSFDRDVGVRTVGFSDYDDGGKDKDKYGVNVGRPRRSYDEDSYRGDLSLGKFQPDHLLDGSRKSDHVSVKDYSHTRDYYGVGDTNTTGGGAERDYYPYSRGRAEFLVSQYLDSTKRVLEPDRGGRVTSHSYSLTHGGIDDIPLTNLRDADVSSVASRYLTPNADKQGYFHRQDELHLEKRDGAFHDREDRYFEKNGDFHFQDGLLGIDRQAGRETYKYKKEDDFLSSRGYLKGDSDYMISSSQPKDYVSVASLREGVPGYSATEDLHMQSHGIRRGSGSGLASERIGFDGYGEMKQNMSPRGHGVQLDNTRSSSRFYLGLPEEKCGDQLYAEFGRDKIDHHMSMRPSNAEDKYRDQHMSRIDVVNPIVDESSHRKYMRDDELWNQYSFSRGRSTPDKFDAGRSLHARKQDLDMWGTGSSRLNYENEGYRGYGSFKIEEHHAEVDGGLWSRGERSDILQSREYDPSFGGHYDSPRKRLPLYEHGVGIRISTDGNGGRKIYNQDERDLVSFSKKPRSGKPNYEKTWRTSSEMDNYQLSSSKFNPSRLVNSRKSDSRDIKKRLGPRKLHVSQRLVKKYKPSIKKRLAPAPQPRKRAAALPWMKNVTSKSVQDDNSDGSRPGQDGERLEDRLRVAKPEPPEKSEDLKQLVQSAFFKFLKQINETPTKRKKYVEQGKAGSLKCIVCGSILKICNGKPANQSVMVKFNGTLTGLREAERFHKNYLESKHERSELEHQLKCKKASSNGEESYLYGHLGIAEDLDKLDFDTKKRCVLRSKKEILSIVDAPSDAEE</sequence>
<dbReference type="Gene3D" id="3.30.70.2890">
    <property type="entry name" value="XS domain"/>
    <property type="match status" value="1"/>
</dbReference>
<dbReference type="Pfam" id="PF03468">
    <property type="entry name" value="XS"/>
    <property type="match status" value="1"/>
</dbReference>
<feature type="region of interest" description="Disordered" evidence="1">
    <location>
        <begin position="1"/>
        <end position="33"/>
    </location>
</feature>
<evidence type="ECO:0000256" key="2">
    <source>
        <dbReference type="SAM" id="Phobius"/>
    </source>
</evidence>
<accession>A0AAV6XYL4</accession>
<dbReference type="AlphaFoldDB" id="A0AAV6XYL4"/>
<feature type="compositionally biased region" description="Polar residues" evidence="1">
    <location>
        <begin position="618"/>
        <end position="633"/>
    </location>
</feature>
<feature type="region of interest" description="Disordered" evidence="1">
    <location>
        <begin position="618"/>
        <end position="711"/>
    </location>
</feature>
<feature type="compositionally biased region" description="Basic residues" evidence="1">
    <location>
        <begin position="641"/>
        <end position="678"/>
    </location>
</feature>
<organism evidence="4 5">
    <name type="scientific">Buddleja alternifolia</name>
    <dbReference type="NCBI Taxonomy" id="168488"/>
    <lineage>
        <taxon>Eukaryota</taxon>
        <taxon>Viridiplantae</taxon>
        <taxon>Streptophyta</taxon>
        <taxon>Embryophyta</taxon>
        <taxon>Tracheophyta</taxon>
        <taxon>Spermatophyta</taxon>
        <taxon>Magnoliopsida</taxon>
        <taxon>eudicotyledons</taxon>
        <taxon>Gunneridae</taxon>
        <taxon>Pentapetalae</taxon>
        <taxon>asterids</taxon>
        <taxon>lamiids</taxon>
        <taxon>Lamiales</taxon>
        <taxon>Scrophulariaceae</taxon>
        <taxon>Buddlejeae</taxon>
        <taxon>Buddleja</taxon>
    </lineage>
</organism>
<dbReference type="GO" id="GO:0031047">
    <property type="term" value="P:regulatory ncRNA-mediated gene silencing"/>
    <property type="evidence" value="ECO:0007669"/>
    <property type="project" value="InterPro"/>
</dbReference>
<reference evidence="4" key="1">
    <citation type="submission" date="2019-10" db="EMBL/GenBank/DDBJ databases">
        <authorList>
            <person name="Zhang R."/>
            <person name="Pan Y."/>
            <person name="Wang J."/>
            <person name="Ma R."/>
            <person name="Yu S."/>
        </authorList>
    </citation>
    <scope>NUCLEOTIDE SEQUENCE</scope>
    <source>
        <strain evidence="4">LA-IB0</strain>
        <tissue evidence="4">Leaf</tissue>
    </source>
</reference>
<protein>
    <recommendedName>
        <fullName evidence="3">XS domain-containing protein</fullName>
    </recommendedName>
</protein>
<keyword evidence="2" id="KW-0812">Transmembrane</keyword>
<feature type="transmembrane region" description="Helical" evidence="2">
    <location>
        <begin position="40"/>
        <end position="61"/>
    </location>
</feature>
<keyword evidence="5" id="KW-1185">Reference proteome</keyword>
<dbReference type="InterPro" id="IPR038588">
    <property type="entry name" value="XS_domain_sf"/>
</dbReference>
<feature type="compositionally biased region" description="Pro residues" evidence="1">
    <location>
        <begin position="17"/>
        <end position="26"/>
    </location>
</feature>
<dbReference type="Proteomes" id="UP000826271">
    <property type="component" value="Unassembled WGS sequence"/>
</dbReference>
<dbReference type="EMBL" id="WHWC01000002">
    <property type="protein sequence ID" value="KAG8387528.1"/>
    <property type="molecule type" value="Genomic_DNA"/>
</dbReference>
<evidence type="ECO:0000313" key="5">
    <source>
        <dbReference type="Proteomes" id="UP000826271"/>
    </source>
</evidence>
<name>A0AAV6XYL4_9LAMI</name>
<dbReference type="PANTHER" id="PTHR46619">
    <property type="entry name" value="RNA RECOGNITION MOTIF XS DOMAIN PROTEIN-RELATED"/>
    <property type="match status" value="1"/>
</dbReference>
<keyword evidence="2" id="KW-1133">Transmembrane helix</keyword>
<dbReference type="InterPro" id="IPR005380">
    <property type="entry name" value="XS_domain"/>
</dbReference>
<feature type="region of interest" description="Disordered" evidence="1">
    <location>
        <begin position="108"/>
        <end position="128"/>
    </location>
</feature>